<dbReference type="PROSITE" id="PS00108">
    <property type="entry name" value="PROTEIN_KINASE_ST"/>
    <property type="match status" value="1"/>
</dbReference>
<keyword evidence="2" id="KW-0808">Transferase</keyword>
<dbReference type="FunFam" id="3.30.200.20:FF:000354">
    <property type="entry name" value="AGC/YANK protein kinase"/>
    <property type="match status" value="1"/>
</dbReference>
<dbReference type="InterPro" id="IPR000961">
    <property type="entry name" value="AGC-kinase_C"/>
</dbReference>
<dbReference type="PANTHER" id="PTHR24355:SF30">
    <property type="entry name" value="SERINE_THREONINE-PROTEIN KINASE 32B ISOFORM X1"/>
    <property type="match status" value="1"/>
</dbReference>
<reference evidence="11" key="1">
    <citation type="journal article" date="2018" name="Nat. Microbiol.">
        <title>Leveraging single-cell genomics to expand the fungal tree of life.</title>
        <authorList>
            <person name="Ahrendt S.R."/>
            <person name="Quandt C.A."/>
            <person name="Ciobanu D."/>
            <person name="Clum A."/>
            <person name="Salamov A."/>
            <person name="Andreopoulos B."/>
            <person name="Cheng J.F."/>
            <person name="Woyke T."/>
            <person name="Pelin A."/>
            <person name="Henrissat B."/>
            <person name="Reynolds N.K."/>
            <person name="Benny G.L."/>
            <person name="Smith M.E."/>
            <person name="James T.Y."/>
            <person name="Grigoriev I.V."/>
        </authorList>
    </citation>
    <scope>NUCLEOTIDE SEQUENCE [LARGE SCALE GENOMIC DNA]</scope>
    <source>
        <strain evidence="11">Benny S71-1</strain>
    </source>
</reference>
<dbReference type="InterPro" id="IPR008271">
    <property type="entry name" value="Ser/Thr_kinase_AS"/>
</dbReference>
<keyword evidence="1 7" id="KW-0723">Serine/threonine-protein kinase</keyword>
<dbReference type="AlphaFoldDB" id="A0A4P9Z423"/>
<dbReference type="GO" id="GO:0005524">
    <property type="term" value="F:ATP binding"/>
    <property type="evidence" value="ECO:0007669"/>
    <property type="project" value="UniProtKB-UniRule"/>
</dbReference>
<feature type="non-terminal residue" evidence="10">
    <location>
        <position position="353"/>
    </location>
</feature>
<gene>
    <name evidence="10" type="ORF">SYNPS1DRAFT_11297</name>
</gene>
<accession>A0A4P9Z423</accession>
<dbReference type="FunFam" id="1.10.510.10:FF:000469">
    <property type="entry name" value="Serine/threonine-protein kinase 32B"/>
    <property type="match status" value="1"/>
</dbReference>
<dbReference type="Gene3D" id="1.10.510.10">
    <property type="entry name" value="Transferase(Phosphotransferase) domain 1"/>
    <property type="match status" value="1"/>
</dbReference>
<dbReference type="InterPro" id="IPR011009">
    <property type="entry name" value="Kinase-like_dom_sf"/>
</dbReference>
<dbReference type="PROSITE" id="PS50011">
    <property type="entry name" value="PROTEIN_KINASE_DOM"/>
    <property type="match status" value="1"/>
</dbReference>
<evidence type="ECO:0000256" key="7">
    <source>
        <dbReference type="RuleBase" id="RU000304"/>
    </source>
</evidence>
<dbReference type="PROSITE" id="PS51285">
    <property type="entry name" value="AGC_KINASE_CTER"/>
    <property type="match status" value="1"/>
</dbReference>
<protein>
    <submittedName>
        <fullName evidence="10">Kinase-like domain-containing protein</fullName>
    </submittedName>
</protein>
<dbReference type="PROSITE" id="PS00107">
    <property type="entry name" value="PROTEIN_KINASE_ATP"/>
    <property type="match status" value="1"/>
</dbReference>
<evidence type="ECO:0000313" key="10">
    <source>
        <dbReference type="EMBL" id="RKP26571.1"/>
    </source>
</evidence>
<evidence type="ECO:0000256" key="6">
    <source>
        <dbReference type="PROSITE-ProRule" id="PRU10141"/>
    </source>
</evidence>
<evidence type="ECO:0000313" key="11">
    <source>
        <dbReference type="Proteomes" id="UP000278143"/>
    </source>
</evidence>
<evidence type="ECO:0000259" key="8">
    <source>
        <dbReference type="PROSITE" id="PS50011"/>
    </source>
</evidence>
<keyword evidence="4 10" id="KW-0418">Kinase</keyword>
<keyword evidence="11" id="KW-1185">Reference proteome</keyword>
<dbReference type="SMART" id="SM00220">
    <property type="entry name" value="S_TKc"/>
    <property type="match status" value="1"/>
</dbReference>
<feature type="domain" description="Protein kinase" evidence="8">
    <location>
        <begin position="20"/>
        <end position="282"/>
    </location>
</feature>
<keyword evidence="3 6" id="KW-0547">Nucleotide-binding</keyword>
<feature type="binding site" evidence="6">
    <location>
        <position position="49"/>
    </location>
    <ligand>
        <name>ATP</name>
        <dbReference type="ChEBI" id="CHEBI:30616"/>
    </ligand>
</feature>
<dbReference type="Gene3D" id="3.30.200.20">
    <property type="entry name" value="Phosphorylase Kinase, domain 1"/>
    <property type="match status" value="1"/>
</dbReference>
<evidence type="ECO:0000256" key="3">
    <source>
        <dbReference type="ARBA" id="ARBA00022741"/>
    </source>
</evidence>
<evidence type="ECO:0000256" key="4">
    <source>
        <dbReference type="ARBA" id="ARBA00022777"/>
    </source>
</evidence>
<dbReference type="Pfam" id="PF00069">
    <property type="entry name" value="Pkinase"/>
    <property type="match status" value="1"/>
</dbReference>
<dbReference type="GO" id="GO:0007186">
    <property type="term" value="P:G protein-coupled receptor signaling pathway"/>
    <property type="evidence" value="ECO:0007669"/>
    <property type="project" value="TreeGrafter"/>
</dbReference>
<evidence type="ECO:0000256" key="5">
    <source>
        <dbReference type="ARBA" id="ARBA00022840"/>
    </source>
</evidence>
<feature type="domain" description="AGC-kinase C-terminal" evidence="9">
    <location>
        <begin position="283"/>
        <end position="353"/>
    </location>
</feature>
<dbReference type="GO" id="GO:0009966">
    <property type="term" value="P:regulation of signal transduction"/>
    <property type="evidence" value="ECO:0007669"/>
    <property type="project" value="TreeGrafter"/>
</dbReference>
<dbReference type="Proteomes" id="UP000278143">
    <property type="component" value="Unassembled WGS sequence"/>
</dbReference>
<evidence type="ECO:0000256" key="2">
    <source>
        <dbReference type="ARBA" id="ARBA00022679"/>
    </source>
</evidence>
<dbReference type="InterPro" id="IPR017441">
    <property type="entry name" value="Protein_kinase_ATP_BS"/>
</dbReference>
<sequence length="353" mass="41837">MGNVHGHTVDFNAEATLMHFNLLRSVGRGSFGKVRIVERKDTKQVYALKYISKRECIRMDALRNVFRERNILESIDHHYVVNLRFSFQDDDYMYMVTDLMLGGDLRFHLLRKPYIEEDEIRHWLAELACGLGYLHSRGIMHRDVKPDNILLDEHGHLHLTDFNIATHFNQNRRITSESGTYVYMAPEMFTGKGYTHAVDWWALGVIFYEAMYGRRPFDAPNNDALKRKIRDEQPNFPSIGRQGRALSIDCIEAMMMFMERSPERRLCCGAEGWRELRRVRFFEDINWTKIENKESTPVFVPDSERPNFDVAYDLEELLMEQEPLEARPRRKTDLSRMSKEMQLIEKRFKTFDY</sequence>
<keyword evidence="5 6" id="KW-0067">ATP-binding</keyword>
<dbReference type="SUPFAM" id="SSF56112">
    <property type="entry name" value="Protein kinase-like (PK-like)"/>
    <property type="match status" value="1"/>
</dbReference>
<evidence type="ECO:0000259" key="9">
    <source>
        <dbReference type="PROSITE" id="PS51285"/>
    </source>
</evidence>
<organism evidence="10 11">
    <name type="scientific">Syncephalis pseudoplumigaleata</name>
    <dbReference type="NCBI Taxonomy" id="1712513"/>
    <lineage>
        <taxon>Eukaryota</taxon>
        <taxon>Fungi</taxon>
        <taxon>Fungi incertae sedis</taxon>
        <taxon>Zoopagomycota</taxon>
        <taxon>Zoopagomycotina</taxon>
        <taxon>Zoopagomycetes</taxon>
        <taxon>Zoopagales</taxon>
        <taxon>Piptocephalidaceae</taxon>
        <taxon>Syncephalis</taxon>
    </lineage>
</organism>
<dbReference type="GO" id="GO:0001664">
    <property type="term" value="F:G protein-coupled receptor binding"/>
    <property type="evidence" value="ECO:0007669"/>
    <property type="project" value="TreeGrafter"/>
</dbReference>
<comment type="similarity">
    <text evidence="7">Belongs to the protein kinase superfamily.</text>
</comment>
<dbReference type="PANTHER" id="PTHR24355">
    <property type="entry name" value="G PROTEIN-COUPLED RECEPTOR KINASE/RIBOSOMAL PROTEIN S6 KINASE"/>
    <property type="match status" value="1"/>
</dbReference>
<dbReference type="GO" id="GO:0004703">
    <property type="term" value="F:G protein-coupled receptor kinase activity"/>
    <property type="evidence" value="ECO:0007669"/>
    <property type="project" value="TreeGrafter"/>
</dbReference>
<evidence type="ECO:0000256" key="1">
    <source>
        <dbReference type="ARBA" id="ARBA00022527"/>
    </source>
</evidence>
<name>A0A4P9Z423_9FUNG</name>
<dbReference type="OrthoDB" id="354826at2759"/>
<dbReference type="EMBL" id="KZ989388">
    <property type="protein sequence ID" value="RKP26571.1"/>
    <property type="molecule type" value="Genomic_DNA"/>
</dbReference>
<dbReference type="InterPro" id="IPR000719">
    <property type="entry name" value="Prot_kinase_dom"/>
</dbReference>
<proteinExistence type="inferred from homology"/>